<proteinExistence type="predicted"/>
<feature type="domain" description="FAD dependent oxidoreductase" evidence="2">
    <location>
        <begin position="3"/>
        <end position="57"/>
    </location>
</feature>
<evidence type="ECO:0000313" key="3">
    <source>
        <dbReference type="EMBL" id="GAB54531.1"/>
    </source>
</evidence>
<dbReference type="Proteomes" id="UP000053586">
    <property type="component" value="Unassembled WGS sequence"/>
</dbReference>
<comment type="caution">
    <text evidence="3">The sequence shown here is derived from an EMBL/GenBank/DDBJ whole genome shotgun (WGS) entry which is preliminary data.</text>
</comment>
<protein>
    <submittedName>
        <fullName evidence="3">D-amino-acid dehydrogenase</fullName>
        <ecNumber evidence="3">1.4.99.6</ecNumber>
    </submittedName>
</protein>
<dbReference type="EMBL" id="BAET01000006">
    <property type="protein sequence ID" value="GAB54531.1"/>
    <property type="molecule type" value="Genomic_DNA"/>
</dbReference>
<keyword evidence="4" id="KW-1185">Reference proteome</keyword>
<gene>
    <name evidence="3" type="primary">dadA</name>
    <name evidence="3" type="ORF">GPUN_0384</name>
</gene>
<keyword evidence="1 3" id="KW-0560">Oxidoreductase</keyword>
<dbReference type="EC" id="1.4.99.6" evidence="3"/>
<dbReference type="GO" id="GO:0016491">
    <property type="term" value="F:oxidoreductase activity"/>
    <property type="evidence" value="ECO:0007669"/>
    <property type="project" value="UniProtKB-KW"/>
</dbReference>
<dbReference type="Pfam" id="PF01266">
    <property type="entry name" value="DAO"/>
    <property type="match status" value="1"/>
</dbReference>
<dbReference type="InterPro" id="IPR036188">
    <property type="entry name" value="FAD/NAD-bd_sf"/>
</dbReference>
<sequence length="58" mass="6189">MVVSDLFPHAGDLSKAEYWTGLRPMTPDGTPIIGKTNIPNLYIKAGHGTLGWTMACGS</sequence>
<reference evidence="3 4" key="2">
    <citation type="journal article" date="2017" name="Antonie Van Leeuwenhoek">
        <title>Rhizobium rhizosphaerae sp. nov., a novel species isolated from rice rhizosphere.</title>
        <authorList>
            <person name="Zhao J.J."/>
            <person name="Zhang J."/>
            <person name="Zhang R.J."/>
            <person name="Zhang C.W."/>
            <person name="Yin H.Q."/>
            <person name="Zhang X.X."/>
        </authorList>
    </citation>
    <scope>NUCLEOTIDE SEQUENCE [LARGE SCALE GENOMIC DNA]</scope>
    <source>
        <strain evidence="3 4">ACAM 611</strain>
    </source>
</reference>
<dbReference type="SUPFAM" id="SSF51971">
    <property type="entry name" value="Nucleotide-binding domain"/>
    <property type="match status" value="1"/>
</dbReference>
<dbReference type="Gene3D" id="3.30.9.10">
    <property type="entry name" value="D-Amino Acid Oxidase, subunit A, domain 2"/>
    <property type="match status" value="1"/>
</dbReference>
<organism evidence="3 4">
    <name type="scientific">Glaciecola punicea ACAM 611</name>
    <dbReference type="NCBI Taxonomy" id="1121923"/>
    <lineage>
        <taxon>Bacteria</taxon>
        <taxon>Pseudomonadati</taxon>
        <taxon>Pseudomonadota</taxon>
        <taxon>Gammaproteobacteria</taxon>
        <taxon>Alteromonadales</taxon>
        <taxon>Alteromonadaceae</taxon>
        <taxon>Glaciecola</taxon>
    </lineage>
</organism>
<dbReference type="AlphaFoldDB" id="H5T890"/>
<evidence type="ECO:0000259" key="2">
    <source>
        <dbReference type="Pfam" id="PF01266"/>
    </source>
</evidence>
<accession>H5T890</accession>
<dbReference type="Gene3D" id="3.50.50.60">
    <property type="entry name" value="FAD/NAD(P)-binding domain"/>
    <property type="match status" value="1"/>
</dbReference>
<dbReference type="InterPro" id="IPR006076">
    <property type="entry name" value="FAD-dep_OxRdtase"/>
</dbReference>
<evidence type="ECO:0000256" key="1">
    <source>
        <dbReference type="ARBA" id="ARBA00023002"/>
    </source>
</evidence>
<reference evidence="3 4" key="1">
    <citation type="journal article" date="2012" name="J. Bacteriol.">
        <title>Genome sequence of proteorhodopsin-containing sea ice bacterium Glaciecola punicea ACAM 611T.</title>
        <authorList>
            <person name="Qin Q.-L."/>
            <person name="Xie B.-B."/>
            <person name="Shu Y.-L."/>
            <person name="Rong J.-C."/>
            <person name="Zhao D.-L."/>
            <person name="Zhang X.-Y."/>
            <person name="Chen X.-L."/>
            <person name="Zhou B.-C."/>
            <person name="Zhanga Y.-Z."/>
        </authorList>
    </citation>
    <scope>NUCLEOTIDE SEQUENCE [LARGE SCALE GENOMIC DNA]</scope>
    <source>
        <strain evidence="3 4">ACAM 611</strain>
    </source>
</reference>
<name>H5T890_9ALTE</name>
<dbReference type="STRING" id="56804.BAE46_12870"/>
<evidence type="ECO:0000313" key="4">
    <source>
        <dbReference type="Proteomes" id="UP000053586"/>
    </source>
</evidence>
<dbReference type="eggNOG" id="COG0665">
    <property type="taxonomic scope" value="Bacteria"/>
</dbReference>